<dbReference type="HOGENOM" id="CLU_463834_0_0_1"/>
<dbReference type="EMBL" id="KL142367">
    <property type="protein sequence ID" value="KDR86122.1"/>
    <property type="molecule type" value="Genomic_DNA"/>
</dbReference>
<feature type="compositionally biased region" description="Basic and acidic residues" evidence="1">
    <location>
        <begin position="411"/>
        <end position="421"/>
    </location>
</feature>
<feature type="region of interest" description="Disordered" evidence="1">
    <location>
        <begin position="218"/>
        <end position="242"/>
    </location>
</feature>
<feature type="region of interest" description="Disordered" evidence="1">
    <location>
        <begin position="259"/>
        <end position="375"/>
    </location>
</feature>
<dbReference type="InterPro" id="IPR059179">
    <property type="entry name" value="MLKL-like_MCAfunc"/>
</dbReference>
<organism evidence="2 3">
    <name type="scientific">Galerina marginata (strain CBS 339.88)</name>
    <dbReference type="NCBI Taxonomy" id="685588"/>
    <lineage>
        <taxon>Eukaryota</taxon>
        <taxon>Fungi</taxon>
        <taxon>Dikarya</taxon>
        <taxon>Basidiomycota</taxon>
        <taxon>Agaricomycotina</taxon>
        <taxon>Agaricomycetes</taxon>
        <taxon>Agaricomycetidae</taxon>
        <taxon>Agaricales</taxon>
        <taxon>Agaricineae</taxon>
        <taxon>Strophariaceae</taxon>
        <taxon>Galerina</taxon>
    </lineage>
</organism>
<evidence type="ECO:0000256" key="1">
    <source>
        <dbReference type="SAM" id="MobiDB-lite"/>
    </source>
</evidence>
<protein>
    <submittedName>
        <fullName evidence="2">Uncharacterized protein</fullName>
    </submittedName>
</protein>
<gene>
    <name evidence="2" type="ORF">GALMADRAFT_403162</name>
</gene>
<feature type="compositionally biased region" description="Basic and acidic residues" evidence="1">
    <location>
        <begin position="279"/>
        <end position="313"/>
    </location>
</feature>
<dbReference type="CDD" id="cd21037">
    <property type="entry name" value="MLKL_NTD"/>
    <property type="match status" value="1"/>
</dbReference>
<dbReference type="Proteomes" id="UP000027222">
    <property type="component" value="Unassembled WGS sequence"/>
</dbReference>
<feature type="compositionally biased region" description="Polar residues" evidence="1">
    <location>
        <begin position="557"/>
        <end position="570"/>
    </location>
</feature>
<sequence>MSGNKEKENKHHSKKIAPGIVATVNRLETSKAVLTSLRNTANGSVEWLLFLKEAAGSAIGILASIQAIEDGEIDENFVALGLDSCALVYIITSRCQDESEADDEVFDQMKVASGEVTRVLHEIHDFVNKKAHRNFYKRVLKHSADGQKILAYRDQLKTFVGKFGKETDSSIHDVLEEIIDEKLRRNELRERNSRSPIPQLFPEVVPVIETPPSPPPVPPKAFLVPPKPPSEESLKPPPPSIVISSQLSDERLVTTVMPNLQAQRPAIGEPQLAVESDEEKERRTAEAEAKRKKRLEDELARKRAEKERWRRSEQSFIQLPDSAHKPEEQRLSTAPQDPIPLRKGKSPVVEILSDSEPELDRPLSRRSTKTVRKVPSQFEDEKIAAALHAKMQRELEEEDEKAAILEAAKLQREWEAEERKNNRAARPKKKKTKRSPTSSSSFRESPSPEMPPPGLPSGVLEGLRHEARRGGSESSARYRSESPIPETATNRAHAPDSTTPPYRNDVQYSACPSLPNPHDPNYYPGALSPPPPPPPPPPMGMHQVAGSAISMGGGPVTNMNSGNTHTTTIINSMNDHSVRYLVADRDDE</sequence>
<proteinExistence type="predicted"/>
<keyword evidence="3" id="KW-1185">Reference proteome</keyword>
<evidence type="ECO:0000313" key="2">
    <source>
        <dbReference type="EMBL" id="KDR86122.1"/>
    </source>
</evidence>
<feature type="compositionally biased region" description="Low complexity" evidence="1">
    <location>
        <begin position="435"/>
        <end position="447"/>
    </location>
</feature>
<feature type="compositionally biased region" description="Basic residues" evidence="1">
    <location>
        <begin position="422"/>
        <end position="434"/>
    </location>
</feature>
<feature type="compositionally biased region" description="Pro residues" evidence="1">
    <location>
        <begin position="527"/>
        <end position="539"/>
    </location>
</feature>
<reference evidence="3" key="1">
    <citation type="journal article" date="2014" name="Proc. Natl. Acad. Sci. U.S.A.">
        <title>Extensive sampling of basidiomycete genomes demonstrates inadequacy of the white-rot/brown-rot paradigm for wood decay fungi.</title>
        <authorList>
            <person name="Riley R."/>
            <person name="Salamov A.A."/>
            <person name="Brown D.W."/>
            <person name="Nagy L.G."/>
            <person name="Floudas D."/>
            <person name="Held B.W."/>
            <person name="Levasseur A."/>
            <person name="Lombard V."/>
            <person name="Morin E."/>
            <person name="Otillar R."/>
            <person name="Lindquist E.A."/>
            <person name="Sun H."/>
            <person name="LaButti K.M."/>
            <person name="Schmutz J."/>
            <person name="Jabbour D."/>
            <person name="Luo H."/>
            <person name="Baker S.E."/>
            <person name="Pisabarro A.G."/>
            <person name="Walton J.D."/>
            <person name="Blanchette R.A."/>
            <person name="Henrissat B."/>
            <person name="Martin F."/>
            <person name="Cullen D."/>
            <person name="Hibbett D.S."/>
            <person name="Grigoriev I.V."/>
        </authorList>
    </citation>
    <scope>NUCLEOTIDE SEQUENCE [LARGE SCALE GENOMIC DNA]</scope>
    <source>
        <strain evidence="3">CBS 339.88</strain>
    </source>
</reference>
<accession>A0A067TUV1</accession>
<dbReference type="AlphaFoldDB" id="A0A067TUV1"/>
<name>A0A067TUV1_GALM3</name>
<feature type="region of interest" description="Disordered" evidence="1">
    <location>
        <begin position="411"/>
        <end position="570"/>
    </location>
</feature>
<evidence type="ECO:0000313" key="3">
    <source>
        <dbReference type="Proteomes" id="UP000027222"/>
    </source>
</evidence>
<feature type="compositionally biased region" description="Basic and acidic residues" evidence="1">
    <location>
        <begin position="462"/>
        <end position="480"/>
    </location>
</feature>
<dbReference type="OrthoDB" id="3069009at2759"/>